<dbReference type="Pfam" id="PF00005">
    <property type="entry name" value="ABC_tran"/>
    <property type="match status" value="1"/>
</dbReference>
<sequence length="300" mass="33723">MPELKLDRITKQFKNKIAVDNVSLNLHEGVYGFLGANGAGKTTLLRMICGVLKPTFGEIRCNGIEIGRLDGDYRYLLGYLPQDFGYYPDFTAKRYLEYLAACKAVPKDLVKEKVQEMLRLTDLTGSQKNKIKTFSGGMLRRLGIAQALLNDPEILIMDEPTSGLDPKERIRFRNMISSLSKGRIILLSTHIVSDVEFIADEILIMKQGRIIEHGTVAEVTNSVNGKVWEYLAEPAKALQMNEAFPVSNLKNEGEKVRLRLVSDSCPIEGASMASPGLEDVYLYHFEEVSEHVDHVERRTL</sequence>
<dbReference type="EMBL" id="WUQX01000001">
    <property type="protein sequence ID" value="MXP77684.1"/>
    <property type="molecule type" value="Genomic_DNA"/>
</dbReference>
<proteinExistence type="inferred from homology"/>
<evidence type="ECO:0000313" key="7">
    <source>
        <dbReference type="Proteomes" id="UP000460412"/>
    </source>
</evidence>
<dbReference type="InterPro" id="IPR017871">
    <property type="entry name" value="ABC_transporter-like_CS"/>
</dbReference>
<dbReference type="InterPro" id="IPR027417">
    <property type="entry name" value="P-loop_NTPase"/>
</dbReference>
<dbReference type="PANTHER" id="PTHR43335">
    <property type="entry name" value="ABC TRANSPORTER, ATP-BINDING PROTEIN"/>
    <property type="match status" value="1"/>
</dbReference>
<keyword evidence="7" id="KW-1185">Reference proteome</keyword>
<accession>A0A7X3MJX1</accession>
<dbReference type="PROSITE" id="PS00211">
    <property type="entry name" value="ABC_TRANSPORTER_1"/>
    <property type="match status" value="1"/>
</dbReference>
<comment type="similarity">
    <text evidence="1">Belongs to the ABC transporter superfamily.</text>
</comment>
<dbReference type="SMART" id="SM00382">
    <property type="entry name" value="AAA"/>
    <property type="match status" value="1"/>
</dbReference>
<evidence type="ECO:0000259" key="5">
    <source>
        <dbReference type="PROSITE" id="PS50893"/>
    </source>
</evidence>
<dbReference type="GO" id="GO:0005524">
    <property type="term" value="F:ATP binding"/>
    <property type="evidence" value="ECO:0007669"/>
    <property type="project" value="UniProtKB-KW"/>
</dbReference>
<dbReference type="PROSITE" id="PS50893">
    <property type="entry name" value="ABC_TRANSPORTER_2"/>
    <property type="match status" value="1"/>
</dbReference>
<evidence type="ECO:0000256" key="2">
    <source>
        <dbReference type="ARBA" id="ARBA00022448"/>
    </source>
</evidence>
<name>A0A7X3MJX1_9FIRM</name>
<dbReference type="Proteomes" id="UP000460412">
    <property type="component" value="Unassembled WGS sequence"/>
</dbReference>
<evidence type="ECO:0000256" key="4">
    <source>
        <dbReference type="ARBA" id="ARBA00022840"/>
    </source>
</evidence>
<evidence type="ECO:0000256" key="3">
    <source>
        <dbReference type="ARBA" id="ARBA00022741"/>
    </source>
</evidence>
<feature type="domain" description="ABC transporter" evidence="5">
    <location>
        <begin position="4"/>
        <end position="232"/>
    </location>
</feature>
<dbReference type="CDD" id="cd03264">
    <property type="entry name" value="ABC_drug_resistance_like"/>
    <property type="match status" value="1"/>
</dbReference>
<keyword evidence="4 6" id="KW-0067">ATP-binding</keyword>
<evidence type="ECO:0000313" key="6">
    <source>
        <dbReference type="EMBL" id="MXP77684.1"/>
    </source>
</evidence>
<evidence type="ECO:0000256" key="1">
    <source>
        <dbReference type="ARBA" id="ARBA00005417"/>
    </source>
</evidence>
<keyword evidence="3" id="KW-0547">Nucleotide-binding</keyword>
<dbReference type="Gene3D" id="3.40.50.300">
    <property type="entry name" value="P-loop containing nucleotide triphosphate hydrolases"/>
    <property type="match status" value="1"/>
</dbReference>
<dbReference type="GO" id="GO:0016887">
    <property type="term" value="F:ATP hydrolysis activity"/>
    <property type="evidence" value="ECO:0007669"/>
    <property type="project" value="InterPro"/>
</dbReference>
<keyword evidence="2" id="KW-0813">Transport</keyword>
<dbReference type="AlphaFoldDB" id="A0A7X3MJX1"/>
<reference evidence="6 7" key="1">
    <citation type="submission" date="2019-12" db="EMBL/GenBank/DDBJ databases">
        <title>Sporaefaciens musculi gen. nov., sp. nov., a novel bacterium isolated from the caecum of an obese mouse.</title>
        <authorList>
            <person name="Rasmussen T.S."/>
            <person name="Streidl T."/>
            <person name="Hitch T.C.A."/>
            <person name="Wortmann E."/>
            <person name="Deptula P."/>
            <person name="Hansen M."/>
            <person name="Nielsen D.S."/>
            <person name="Clavel T."/>
            <person name="Vogensen F.K."/>
        </authorList>
    </citation>
    <scope>NUCLEOTIDE SEQUENCE [LARGE SCALE GENOMIC DNA]</scope>
    <source>
        <strain evidence="6 7">WCA-9-b2</strain>
    </source>
</reference>
<organism evidence="6 7">
    <name type="scientific">Sporofaciens musculi</name>
    <dbReference type="NCBI Taxonomy" id="2681861"/>
    <lineage>
        <taxon>Bacteria</taxon>
        <taxon>Bacillati</taxon>
        <taxon>Bacillota</taxon>
        <taxon>Clostridia</taxon>
        <taxon>Lachnospirales</taxon>
        <taxon>Lachnospiraceae</taxon>
        <taxon>Sporofaciens</taxon>
    </lineage>
</organism>
<protein>
    <submittedName>
        <fullName evidence="6">ATP-binding cassette domain-containing protein</fullName>
    </submittedName>
</protein>
<dbReference type="SUPFAM" id="SSF52540">
    <property type="entry name" value="P-loop containing nucleoside triphosphate hydrolases"/>
    <property type="match status" value="1"/>
</dbReference>
<comment type="caution">
    <text evidence="6">The sequence shown here is derived from an EMBL/GenBank/DDBJ whole genome shotgun (WGS) entry which is preliminary data.</text>
</comment>
<gene>
    <name evidence="6" type="ORF">GN277_20720</name>
</gene>
<dbReference type="InterPro" id="IPR003593">
    <property type="entry name" value="AAA+_ATPase"/>
</dbReference>
<dbReference type="PANTHER" id="PTHR43335:SF2">
    <property type="entry name" value="ABC TRANSPORTER, ATP-BINDING PROTEIN"/>
    <property type="match status" value="1"/>
</dbReference>
<dbReference type="InterPro" id="IPR003439">
    <property type="entry name" value="ABC_transporter-like_ATP-bd"/>
</dbReference>
<dbReference type="RefSeq" id="WP_159753190.1">
    <property type="nucleotide sequence ID" value="NZ_CATIFW010000020.1"/>
</dbReference>